<reference evidence="1 2" key="1">
    <citation type="submission" date="2024-07" db="EMBL/GenBank/DDBJ databases">
        <title>The genome sequence of type strain Sediminicola luteus GDMCC 1.2596T.</title>
        <authorList>
            <person name="Liu Y."/>
        </authorList>
    </citation>
    <scope>NUCLEOTIDE SEQUENCE [LARGE SCALE GENOMIC DNA]</scope>
    <source>
        <strain evidence="1 2">GDMCC 1.2596</strain>
    </source>
</reference>
<dbReference type="RefSeq" id="WP_354616874.1">
    <property type="nucleotide sequence ID" value="NZ_JBEWYP010000001.1"/>
</dbReference>
<dbReference type="PROSITE" id="PS51257">
    <property type="entry name" value="PROKAR_LIPOPROTEIN"/>
    <property type="match status" value="1"/>
</dbReference>
<comment type="caution">
    <text evidence="1">The sequence shown here is derived from an EMBL/GenBank/DDBJ whole genome shotgun (WGS) entry which is preliminary data.</text>
</comment>
<evidence type="ECO:0000313" key="1">
    <source>
        <dbReference type="EMBL" id="MET7027999.1"/>
    </source>
</evidence>
<keyword evidence="2" id="KW-1185">Reference proteome</keyword>
<protein>
    <submittedName>
        <fullName evidence="1">DUF6503 family protein</fullName>
    </submittedName>
</protein>
<proteinExistence type="predicted"/>
<evidence type="ECO:0000313" key="2">
    <source>
        <dbReference type="Proteomes" id="UP001549773"/>
    </source>
</evidence>
<dbReference type="Proteomes" id="UP001549773">
    <property type="component" value="Unassembled WGS sequence"/>
</dbReference>
<dbReference type="Pfam" id="PF20113">
    <property type="entry name" value="DUF6503"/>
    <property type="match status" value="1"/>
</dbReference>
<dbReference type="InterPro" id="IPR045444">
    <property type="entry name" value="DUF6503"/>
</dbReference>
<organism evidence="1 2">
    <name type="scientific">Sediminicola luteus</name>
    <dbReference type="NCBI Taxonomy" id="319238"/>
    <lineage>
        <taxon>Bacteria</taxon>
        <taxon>Pseudomonadati</taxon>
        <taxon>Bacteroidota</taxon>
        <taxon>Flavobacteriia</taxon>
        <taxon>Flavobacteriales</taxon>
        <taxon>Flavobacteriaceae</taxon>
        <taxon>Sediminicola</taxon>
    </lineage>
</organism>
<dbReference type="EMBL" id="JBEWYP010000001">
    <property type="protein sequence ID" value="MET7027999.1"/>
    <property type="molecule type" value="Genomic_DNA"/>
</dbReference>
<sequence length="271" mass="31140">MKYSLLVLLFIGLLSCKEAKKTEQPVNEVEATTDVEEMDLSKYPQGLVKIFDAHGGLKNWKNKKSLVYDIPKPGKTETHTTNLYSRMDKVEAPDFSMGFDGEQVWLMDSTNSYQGDPVFYHNLMFYFYAMPFVLADDGIVYGTAEDVSFQGKTYPGISISYNPGVGTSYKDEYYIHYDPETFQMAWLGYTVSYRSGEKSDNVKWIRYDDWMEVSDVVLPKSMSWYSYEGRTMKESQNTVPFENVVLSETAKPDAFFEKPPQAKFVEGKVQE</sequence>
<name>A0ABV2TRW4_9FLAO</name>
<accession>A0ABV2TRW4</accession>
<gene>
    <name evidence="1" type="ORF">ABXZ32_01250</name>
</gene>